<feature type="compositionally biased region" description="Basic and acidic residues" evidence="1">
    <location>
        <begin position="811"/>
        <end position="820"/>
    </location>
</feature>
<keyword evidence="2" id="KW-0472">Membrane</keyword>
<evidence type="ECO:0000313" key="4">
    <source>
        <dbReference type="Proteomes" id="UP000249619"/>
    </source>
</evidence>
<feature type="transmembrane region" description="Helical" evidence="2">
    <location>
        <begin position="1330"/>
        <end position="1357"/>
    </location>
</feature>
<feature type="region of interest" description="Disordered" evidence="1">
    <location>
        <begin position="811"/>
        <end position="907"/>
    </location>
</feature>
<feature type="compositionally biased region" description="Polar residues" evidence="1">
    <location>
        <begin position="553"/>
        <end position="577"/>
    </location>
</feature>
<feature type="region of interest" description="Disordered" evidence="1">
    <location>
        <begin position="134"/>
        <end position="248"/>
    </location>
</feature>
<dbReference type="EMBL" id="QGDH01000067">
    <property type="protein sequence ID" value="RAR10255.1"/>
    <property type="molecule type" value="Genomic_DNA"/>
</dbReference>
<name>A0A364N3G0_STELY</name>
<feature type="compositionally biased region" description="Polar residues" evidence="1">
    <location>
        <begin position="766"/>
        <end position="789"/>
    </location>
</feature>
<protein>
    <submittedName>
        <fullName evidence="3">Uncharacterized protein</fullName>
    </submittedName>
</protein>
<organism evidence="3 4">
    <name type="scientific">Stemphylium lycopersici</name>
    <name type="common">Tomato gray leaf spot disease fungus</name>
    <name type="synonym">Thyrospora lycopersici</name>
    <dbReference type="NCBI Taxonomy" id="183478"/>
    <lineage>
        <taxon>Eukaryota</taxon>
        <taxon>Fungi</taxon>
        <taxon>Dikarya</taxon>
        <taxon>Ascomycota</taxon>
        <taxon>Pezizomycotina</taxon>
        <taxon>Dothideomycetes</taxon>
        <taxon>Pleosporomycetidae</taxon>
        <taxon>Pleosporales</taxon>
        <taxon>Pleosporineae</taxon>
        <taxon>Pleosporaceae</taxon>
        <taxon>Stemphylium</taxon>
    </lineage>
</organism>
<evidence type="ECO:0000313" key="3">
    <source>
        <dbReference type="EMBL" id="RAR10255.1"/>
    </source>
</evidence>
<feature type="region of interest" description="Disordered" evidence="1">
    <location>
        <begin position="1225"/>
        <end position="1247"/>
    </location>
</feature>
<sequence length="1360" mass="148191">MATFDPRSHSPRVSDLASSQMLAGNLMTPVHSPHHSVTSSISSRTPIHTLTIHEYRKQQHTPTLSRKGTPPGKTLRRKPAASALNDIERANSVPPSNWSDSGPSLRPLHFSQSAHQLKTAHPSFQQQTRHELPLRAQSTEPRQQTGSISSLSTVGSSKVRYFNSRKRLPKPPATTGAVAFPPSFPNASSVQTRRPTPPAALSFSTECTQSGDAQTTPTPSTFSLSRFPQPPHRIDPLLSPPRDERDSAHVEPLNFTTATPATPPATPAIIHYRGASFDLVNPHDSLLLHDIVTPSRDFDSSDYIAVRTSDEAFLEMAPKRPVYGDFRAAHAGILRRPEDSPSQSYADLPAPPTPTAVSPNSSSYTSPMYSPDSADVPSPLLAKTPARESRFSLKGLTRSLTQKLGRSPAKPQDEELRDIHNRRVSMESISMNLDFPRPLKTYDATPEMSYLPVGPMSPATPTSPMSPDGGLLAFPPGQGEVEVSRKHSANHYGSQPLASMIPNDPSTQVGQIDNSQLPYSEGGGFTKPYYDDLDSIYPSSSVYTRDGHRKSDYQQGLSSKGNSNDNLFASYSSTNKNDFADEYNRESSYGYNGPNRVERQMPRLVPQEMSCRSPEEADPKADTISKLIDEYSPHDTTENTLPIYEQGISRRVADAEDHQRPVPASELTQFEFGIHETPAKCHDTVGTIYRGVPGRTTIAQNPGLPPRQAPPLAPAFKYNDTPFSSHPGFSGILSHGSSYSYGDTRNLLQISRSEVSVQLAIAQTLEPSSSYSQSEAKNFEPSSSYSQAEAHSPHTPKEALDQAEQIFQDTVDQHRSDDKIPTIWARRNSGSQLLGKPATTRSSGPSQDSSTSLNNDGSVPAERADWETVGGNSRDSKGHESLGSIADYSSSEGTRESLGMNSDGSLPSWVKQAQLPARSSYYNHPSPIPTQHPHPFSSSPPELKPRSSICTAPNTSSSPLPVEPPASRATPVLRLLTHREHTLGRGGTEQTYPSAPWTDPYAFSDKETQELLASGPNDNIIIDEQAAAHKHRSGLWQRYRSEDITSMARSPEKSVFDSSPVGLERQNTFEKLSVAGPKGNLTGTPRGTGMHETGSSVADTSSPGLRLSSSVGRQSFRSDYTGFYAAPFPATGSVTRISQTKPTHESHLGRNPSETTPFSNSKGLEAVQETSSLPGTRQHLRNSTTFLRNQRRTSRSAVAGQTKLRQMFLAPEVRSTPSIQAIHITPFMGGSDRPSTSDTNTPLRTSYPSIEIYPAPTRSTIAHEHSPHLLCVERKANPEDEARRRKLSWLIFAAFCLLPPCIILFRFLGDNVIASLTEGRLGHCTPKSKRTALIAGIAVNVGLVTAILVPVLVIHALNDA</sequence>
<feature type="compositionally biased region" description="Polar residues" evidence="1">
    <location>
        <begin position="948"/>
        <end position="959"/>
    </location>
</feature>
<feature type="compositionally biased region" description="Low complexity" evidence="1">
    <location>
        <begin position="28"/>
        <end position="44"/>
    </location>
</feature>
<dbReference type="Proteomes" id="UP000249619">
    <property type="component" value="Unassembled WGS sequence"/>
</dbReference>
<feature type="region of interest" description="Disordered" evidence="1">
    <location>
        <begin position="1074"/>
        <end position="1110"/>
    </location>
</feature>
<feature type="compositionally biased region" description="Polar residues" evidence="1">
    <location>
        <begin position="1152"/>
        <end position="1162"/>
    </location>
</feature>
<feature type="transmembrane region" description="Helical" evidence="2">
    <location>
        <begin position="1287"/>
        <end position="1309"/>
    </location>
</feature>
<feature type="compositionally biased region" description="Polar residues" evidence="1">
    <location>
        <begin position="1233"/>
        <end position="1247"/>
    </location>
</feature>
<gene>
    <name evidence="3" type="ORF">DDE83_005120</name>
</gene>
<feature type="compositionally biased region" description="Polar residues" evidence="1">
    <location>
        <begin position="1093"/>
        <end position="1110"/>
    </location>
</feature>
<feature type="region of interest" description="Disordered" evidence="1">
    <location>
        <begin position="336"/>
        <end position="414"/>
    </location>
</feature>
<evidence type="ECO:0000256" key="2">
    <source>
        <dbReference type="SAM" id="Phobius"/>
    </source>
</evidence>
<proteinExistence type="predicted"/>
<keyword evidence="2" id="KW-1133">Transmembrane helix</keyword>
<feature type="region of interest" description="Disordered" evidence="1">
    <location>
        <begin position="25"/>
        <end position="44"/>
    </location>
</feature>
<accession>A0A364N3G0</accession>
<feature type="region of interest" description="Disordered" evidence="1">
    <location>
        <begin position="541"/>
        <end position="597"/>
    </location>
</feature>
<feature type="compositionally biased region" description="Polar residues" evidence="1">
    <location>
        <begin position="93"/>
        <end position="102"/>
    </location>
</feature>
<feature type="compositionally biased region" description="Polar residues" evidence="1">
    <location>
        <begin position="355"/>
        <end position="368"/>
    </location>
</feature>
<feature type="compositionally biased region" description="Low complexity" evidence="1">
    <location>
        <begin position="145"/>
        <end position="157"/>
    </location>
</feature>
<keyword evidence="2" id="KW-0812">Transmembrane</keyword>
<comment type="caution">
    <text evidence="3">The sequence shown here is derived from an EMBL/GenBank/DDBJ whole genome shotgun (WGS) entry which is preliminary data.</text>
</comment>
<feature type="compositionally biased region" description="Polar residues" evidence="1">
    <location>
        <begin position="202"/>
        <end position="226"/>
    </location>
</feature>
<reference evidence="4" key="1">
    <citation type="submission" date="2018-05" db="EMBL/GenBank/DDBJ databases">
        <title>Draft genome sequence of Stemphylium lycopersici strain CIDEFI 213.</title>
        <authorList>
            <person name="Medina R."/>
            <person name="Franco M.E.E."/>
            <person name="Lucentini C.G."/>
            <person name="Saparrat M.C.N."/>
            <person name="Balatti P.A."/>
        </authorList>
    </citation>
    <scope>NUCLEOTIDE SEQUENCE [LARGE SCALE GENOMIC DNA]</scope>
    <source>
        <strain evidence="4">CIDEFI 213</strain>
    </source>
</reference>
<feature type="compositionally biased region" description="Polar residues" evidence="1">
    <location>
        <begin position="839"/>
        <end position="857"/>
    </location>
</feature>
<feature type="region of interest" description="Disordered" evidence="1">
    <location>
        <begin position="1141"/>
        <end position="1162"/>
    </location>
</feature>
<feature type="region of interest" description="Disordered" evidence="1">
    <location>
        <begin position="766"/>
        <end position="797"/>
    </location>
</feature>
<feature type="region of interest" description="Disordered" evidence="1">
    <location>
        <begin position="920"/>
        <end position="968"/>
    </location>
</feature>
<feature type="compositionally biased region" description="Polar residues" evidence="1">
    <location>
        <begin position="185"/>
        <end position="194"/>
    </location>
</feature>
<keyword evidence="4" id="KW-1185">Reference proteome</keyword>
<evidence type="ECO:0000256" key="1">
    <source>
        <dbReference type="SAM" id="MobiDB-lite"/>
    </source>
</evidence>
<feature type="region of interest" description="Disordered" evidence="1">
    <location>
        <begin position="55"/>
        <end position="108"/>
    </location>
</feature>